<dbReference type="InterPro" id="IPR001466">
    <property type="entry name" value="Beta-lactam-related"/>
</dbReference>
<organism evidence="4 5">
    <name type="scientific">Exilibacterium tricleocarpae</name>
    <dbReference type="NCBI Taxonomy" id="2591008"/>
    <lineage>
        <taxon>Bacteria</taxon>
        <taxon>Pseudomonadati</taxon>
        <taxon>Pseudomonadota</taxon>
        <taxon>Gammaproteobacteria</taxon>
        <taxon>Cellvibrionales</taxon>
        <taxon>Cellvibrionaceae</taxon>
        <taxon>Exilibacterium</taxon>
    </lineage>
</organism>
<dbReference type="Proteomes" id="UP000319732">
    <property type="component" value="Unassembled WGS sequence"/>
</dbReference>
<feature type="chain" id="PRO_5022151758" evidence="1">
    <location>
        <begin position="23"/>
        <end position="860"/>
    </location>
</feature>
<feature type="signal peptide" evidence="1">
    <location>
        <begin position="1"/>
        <end position="22"/>
    </location>
</feature>
<dbReference type="InterPro" id="IPR050491">
    <property type="entry name" value="AmpC-like"/>
</dbReference>
<dbReference type="InterPro" id="IPR000073">
    <property type="entry name" value="AB_hydrolase_1"/>
</dbReference>
<protein>
    <submittedName>
        <fullName evidence="4">Alpha/beta fold hydrolase</fullName>
    </submittedName>
</protein>
<gene>
    <name evidence="4" type="ORF">FKG94_00800</name>
</gene>
<reference evidence="4 5" key="1">
    <citation type="submission" date="2019-06" db="EMBL/GenBank/DDBJ databases">
        <title>Whole genome sequence for Cellvibrionaceae sp. R142.</title>
        <authorList>
            <person name="Wang G."/>
        </authorList>
    </citation>
    <scope>NUCLEOTIDE SEQUENCE [LARGE SCALE GENOMIC DNA]</scope>
    <source>
        <strain evidence="4 5">R142</strain>
    </source>
</reference>
<evidence type="ECO:0000313" key="4">
    <source>
        <dbReference type="EMBL" id="TQV86127.1"/>
    </source>
</evidence>
<proteinExistence type="predicted"/>
<dbReference type="EMBL" id="VHSG01000002">
    <property type="protein sequence ID" value="TQV86127.1"/>
    <property type="molecule type" value="Genomic_DNA"/>
</dbReference>
<accession>A0A545U9I0</accession>
<dbReference type="OrthoDB" id="4510475at2"/>
<keyword evidence="5" id="KW-1185">Reference proteome</keyword>
<keyword evidence="1" id="KW-0732">Signal</keyword>
<dbReference type="RefSeq" id="WP_142902279.1">
    <property type="nucleotide sequence ID" value="NZ_ML660087.1"/>
</dbReference>
<dbReference type="Gene3D" id="3.40.50.1820">
    <property type="entry name" value="alpha/beta hydrolase"/>
    <property type="match status" value="1"/>
</dbReference>
<dbReference type="AlphaFoldDB" id="A0A545U9I0"/>
<feature type="domain" description="AB hydrolase-1" evidence="3">
    <location>
        <begin position="159"/>
        <end position="460"/>
    </location>
</feature>
<dbReference type="Pfam" id="PF00144">
    <property type="entry name" value="Beta-lactamase"/>
    <property type="match status" value="1"/>
</dbReference>
<dbReference type="InterPro" id="IPR012338">
    <property type="entry name" value="Beta-lactam/transpept-like"/>
</dbReference>
<dbReference type="Gene3D" id="3.40.710.10">
    <property type="entry name" value="DD-peptidase/beta-lactamase superfamily"/>
    <property type="match status" value="1"/>
</dbReference>
<dbReference type="InterPro" id="IPR029058">
    <property type="entry name" value="AB_hydrolase_fold"/>
</dbReference>
<evidence type="ECO:0000259" key="3">
    <source>
        <dbReference type="Pfam" id="PF00561"/>
    </source>
</evidence>
<evidence type="ECO:0000256" key="1">
    <source>
        <dbReference type="SAM" id="SignalP"/>
    </source>
</evidence>
<dbReference type="PANTHER" id="PTHR46825">
    <property type="entry name" value="D-ALANYL-D-ALANINE-CARBOXYPEPTIDASE/ENDOPEPTIDASE AMPH"/>
    <property type="match status" value="1"/>
</dbReference>
<dbReference type="SUPFAM" id="SSF56601">
    <property type="entry name" value="beta-lactamase/transpeptidase-like"/>
    <property type="match status" value="1"/>
</dbReference>
<evidence type="ECO:0000259" key="2">
    <source>
        <dbReference type="Pfam" id="PF00144"/>
    </source>
</evidence>
<name>A0A545U9I0_9GAMM</name>
<dbReference type="Pfam" id="PF00561">
    <property type="entry name" value="Abhydrolase_1"/>
    <property type="match status" value="1"/>
</dbReference>
<keyword evidence="4" id="KW-0378">Hydrolase</keyword>
<comment type="caution">
    <text evidence="4">The sequence shown here is derived from an EMBL/GenBank/DDBJ whole genome shotgun (WGS) entry which is preliminary data.</text>
</comment>
<dbReference type="GO" id="GO:0016787">
    <property type="term" value="F:hydrolase activity"/>
    <property type="evidence" value="ECO:0007669"/>
    <property type="project" value="UniProtKB-KW"/>
</dbReference>
<dbReference type="PANTHER" id="PTHR46825:SF7">
    <property type="entry name" value="D-ALANYL-D-ALANINE CARBOXYPEPTIDASE"/>
    <property type="match status" value="1"/>
</dbReference>
<dbReference type="SUPFAM" id="SSF53474">
    <property type="entry name" value="alpha/beta-Hydrolases"/>
    <property type="match status" value="1"/>
</dbReference>
<sequence length="860" mass="94312">MKSGFTVACVVVALSAISLAYADAQIRWLDQCPVGASPETRCGELLVPERRDLAQSRTIVVPIAVIPAPDQTSKAPDPFLFLMGGTGGGFSVLRDVAALPSIMNRDVIVMEQRGNPMATPFFGCPDVPFADRLHLVYNSNVTYTGEESVNACRRNLLDQNIDLQAYTTPSAAEDLIALRQALDIESWNVYGVSYGGRVATTLMRKDPKAIRSVVLDSAQITGTWFSPWERLSAIGTFFDRCAAAPHCGALYPKLRKIFEKTINRLHKRPESILYAGKKDRIDAESYLHLVVWSLYQMGLDATSRLPAAILASGEGDFNALLAINSIYAGYKPAYVPPNTGYNPLEVHNAQQISMLCAEEFPYNRNDKGRQKAVREGWNETTVKVLQAIEKVERQICDQWGFEPDDPAQAQAPVGDRPTLILYGEHDTIAPPSHGRIAHESLDNARFYIFPWTAHAVIYERQSCSIGVIRAFIENPSGNLDTSCISAIAEPVWVPPHSGRGGHPLALMHAHAANSVVKYGLPGRSVYVSAPRINVDGVVAVGIRDARTNTPLTGTETFRVASQTKMFTAAAILRLMEEDKLSLRQPIAGLISQAAKAELIAGGYDPEAITVHQLIEHTSGMPDYATDPAYQQAISADPSRQWTRLQQIRWGAVRMRSIGKPGEVFHYSDTGYVLLSEIIERATGMPQAAAYRTLIDYKRLGLRHTWFESLEAAAAGAPPRARQYAGPIDITDINPSFDLYGGGGLISTLQDQVRFIQQLFAGKVFKQRSTLDRMLHISPTNLSAKTGDGYALGINRVTVDGVVCWGHSGFFGSAVYHCPDEQISVAANRYTASAPPTYNGRGPLQTAILMQRLRTEPADRR</sequence>
<feature type="domain" description="Beta-lactamase-related" evidence="2">
    <location>
        <begin position="536"/>
        <end position="826"/>
    </location>
</feature>
<evidence type="ECO:0000313" key="5">
    <source>
        <dbReference type="Proteomes" id="UP000319732"/>
    </source>
</evidence>